<proteinExistence type="predicted"/>
<gene>
    <name evidence="1" type="ORF">IC006_0648</name>
</gene>
<sequence>MLLYINVTCPGFSRSENGPQESLHTRVHVPVPDISCHAVPSIRSVPIPYPGPGGGYCIGPVYPSNDAGFAYNLSKITFVTTLVNLTGTFSYNSSQKGLEAVDYYIALGQILPNDKYGAYYIQPVIIFASDGNDSCLAWQVQAWGDDYGKVVEEYNTIGVITGGSGSSLHLNYIFNLTINATLNSQGQITQAYIYIANAKTGQVYYSQTIDLQYTIPDKQVFFEVEDPLSGTTPVSFPTIPSSNYVFANSYASNSSMIFEGGFH</sequence>
<dbReference type="Proteomes" id="UP000322983">
    <property type="component" value="Chromosome"/>
</dbReference>
<evidence type="ECO:0000313" key="2">
    <source>
        <dbReference type="Proteomes" id="UP000322983"/>
    </source>
</evidence>
<protein>
    <recommendedName>
        <fullName evidence="3">Thermopsin</fullName>
    </recommendedName>
</protein>
<name>A0A510DT80_9CREN</name>
<evidence type="ECO:0000313" key="1">
    <source>
        <dbReference type="EMBL" id="BBG23364.1"/>
    </source>
</evidence>
<accession>A0A510DT80</accession>
<keyword evidence="2" id="KW-1185">Reference proteome</keyword>
<evidence type="ECO:0008006" key="3">
    <source>
        <dbReference type="Google" id="ProtNLM"/>
    </source>
</evidence>
<dbReference type="AlphaFoldDB" id="A0A510DT80"/>
<organism evidence="1 2">
    <name type="scientific">Sulfuracidifex tepidarius</name>
    <dbReference type="NCBI Taxonomy" id="1294262"/>
    <lineage>
        <taxon>Archaea</taxon>
        <taxon>Thermoproteota</taxon>
        <taxon>Thermoprotei</taxon>
        <taxon>Sulfolobales</taxon>
        <taxon>Sulfolobaceae</taxon>
        <taxon>Sulfuracidifex</taxon>
    </lineage>
</organism>
<reference evidence="1 2" key="1">
    <citation type="journal article" date="2020" name="Int. J. Syst. Evol. Microbiol.">
        <title>Sulfuracidifex tepidarius gen. nov., sp. nov. and transfer of Sulfolobus metallicus Huber and Stetter 1992 to the genus Sulfuracidifex as Sulfuracidifex metallicus comb. nov.</title>
        <authorList>
            <person name="Itoh T."/>
            <person name="Miura T."/>
            <person name="Sakai H.D."/>
            <person name="Kato S."/>
            <person name="Ohkuma M."/>
            <person name="Takashina T."/>
        </authorList>
    </citation>
    <scope>NUCLEOTIDE SEQUENCE [LARGE SCALE GENOMIC DNA]</scope>
    <source>
        <strain evidence="1 2">IC-006</strain>
    </source>
</reference>
<dbReference type="EMBL" id="AP018929">
    <property type="protein sequence ID" value="BBG23364.1"/>
    <property type="molecule type" value="Genomic_DNA"/>
</dbReference>
<dbReference type="KEGG" id="step:IC006_0648"/>